<evidence type="ECO:0000313" key="1">
    <source>
        <dbReference type="EMBL" id="GIY91377.1"/>
    </source>
</evidence>
<name>A0AAV4X808_CAEEX</name>
<comment type="caution">
    <text evidence="1">The sequence shown here is derived from an EMBL/GenBank/DDBJ whole genome shotgun (WGS) entry which is preliminary data.</text>
</comment>
<accession>A0AAV4X808</accession>
<protein>
    <submittedName>
        <fullName evidence="1">Uncharacterized protein</fullName>
    </submittedName>
</protein>
<dbReference type="EMBL" id="BPLR01000006">
    <property type="protein sequence ID" value="GIY91377.1"/>
    <property type="molecule type" value="Genomic_DNA"/>
</dbReference>
<organism evidence="1 2">
    <name type="scientific">Caerostris extrusa</name>
    <name type="common">Bark spider</name>
    <name type="synonym">Caerostris bankana</name>
    <dbReference type="NCBI Taxonomy" id="172846"/>
    <lineage>
        <taxon>Eukaryota</taxon>
        <taxon>Metazoa</taxon>
        <taxon>Ecdysozoa</taxon>
        <taxon>Arthropoda</taxon>
        <taxon>Chelicerata</taxon>
        <taxon>Arachnida</taxon>
        <taxon>Araneae</taxon>
        <taxon>Araneomorphae</taxon>
        <taxon>Entelegynae</taxon>
        <taxon>Araneoidea</taxon>
        <taxon>Araneidae</taxon>
        <taxon>Caerostris</taxon>
    </lineage>
</organism>
<dbReference type="Proteomes" id="UP001054945">
    <property type="component" value="Unassembled WGS sequence"/>
</dbReference>
<dbReference type="AlphaFoldDB" id="A0AAV4X808"/>
<sequence>MAKSDCLHFIEQSLTIFSRTQNKNKVAPAQSWKKASDALEWCVMPHDFIMELILQFHFSDLPLGSMAHASVYFLGVYFVMHPPVNRLDCS</sequence>
<reference evidence="1 2" key="1">
    <citation type="submission" date="2021-06" db="EMBL/GenBank/DDBJ databases">
        <title>Caerostris extrusa draft genome.</title>
        <authorList>
            <person name="Kono N."/>
            <person name="Arakawa K."/>
        </authorList>
    </citation>
    <scope>NUCLEOTIDE SEQUENCE [LARGE SCALE GENOMIC DNA]</scope>
</reference>
<keyword evidence="2" id="KW-1185">Reference proteome</keyword>
<gene>
    <name evidence="1" type="ORF">CEXT_217431</name>
</gene>
<proteinExistence type="predicted"/>
<evidence type="ECO:0000313" key="2">
    <source>
        <dbReference type="Proteomes" id="UP001054945"/>
    </source>
</evidence>